<accession>A0A5B6TMX2</accession>
<comment type="caution">
    <text evidence="1">The sequence shown here is derived from an EMBL/GenBank/DDBJ whole genome shotgun (WGS) entry which is preliminary data.</text>
</comment>
<dbReference type="AlphaFoldDB" id="A0A5B6TMX2"/>
<gene>
    <name evidence="1" type="ORF">FOA19_10170</name>
</gene>
<proteinExistence type="predicted"/>
<dbReference type="EMBL" id="VKKY01000002">
    <property type="protein sequence ID" value="KAA3437663.1"/>
    <property type="molecule type" value="Genomic_DNA"/>
</dbReference>
<evidence type="ECO:0000313" key="1">
    <source>
        <dbReference type="EMBL" id="KAA3437663.1"/>
    </source>
</evidence>
<organism evidence="1 2">
    <name type="scientific">Rufibacter hautae</name>
    <dbReference type="NCBI Taxonomy" id="2595005"/>
    <lineage>
        <taxon>Bacteria</taxon>
        <taxon>Pseudomonadati</taxon>
        <taxon>Bacteroidota</taxon>
        <taxon>Cytophagia</taxon>
        <taxon>Cytophagales</taxon>
        <taxon>Hymenobacteraceae</taxon>
        <taxon>Rufibacter</taxon>
    </lineage>
</organism>
<name>A0A5B6TMX2_9BACT</name>
<keyword evidence="2" id="KW-1185">Reference proteome</keyword>
<reference evidence="1 2" key="1">
    <citation type="submission" date="2019-07" db="EMBL/GenBank/DDBJ databases">
        <title>Rufibacter sp. nov., isolated from lake sediment.</title>
        <authorList>
            <person name="Qu J.-H."/>
        </authorList>
    </citation>
    <scope>NUCLEOTIDE SEQUENCE [LARGE SCALE GENOMIC DNA]</scope>
    <source>
        <strain evidence="1 2">NBS58-1</strain>
    </source>
</reference>
<dbReference type="Proteomes" id="UP000324133">
    <property type="component" value="Unassembled WGS sequence"/>
</dbReference>
<protein>
    <submittedName>
        <fullName evidence="1">Uncharacterized protein</fullName>
    </submittedName>
</protein>
<evidence type="ECO:0000313" key="2">
    <source>
        <dbReference type="Proteomes" id="UP000324133"/>
    </source>
</evidence>
<dbReference type="RefSeq" id="WP_149090726.1">
    <property type="nucleotide sequence ID" value="NZ_VKKY01000002.1"/>
</dbReference>
<sequence length="199" mass="23344">MGLFDFFKSDNNKKLLNYEFACKTCLKTDGMRHKILIADSYSDFYENRLMKSEYQFQTIIKDYLKKNKKSCPNCKSYNLEISDIEFDSKNALVGRRIDQIQLVLMKHENGQIEIQTGGTQYLPTGFLKEAFKIIESVLLDTDKTEFEEKKIGNVRFVVSTRFIENDDYRTSRLEQFKFVGFDKETIVRAVTQIKGQMVK</sequence>